<comment type="caution">
    <text evidence="2">The sequence shown here is derived from an EMBL/GenBank/DDBJ whole genome shotgun (WGS) entry which is preliminary data.</text>
</comment>
<evidence type="ECO:0000256" key="1">
    <source>
        <dbReference type="SAM" id="MobiDB-lite"/>
    </source>
</evidence>
<dbReference type="RefSeq" id="WP_153718867.1">
    <property type="nucleotide sequence ID" value="NZ_WJPP01000002.1"/>
</dbReference>
<proteinExistence type="predicted"/>
<organism evidence="2 3">
    <name type="scientific">Spiribacter salilacus</name>
    <dbReference type="NCBI Taxonomy" id="2664894"/>
    <lineage>
        <taxon>Bacteria</taxon>
        <taxon>Pseudomonadati</taxon>
        <taxon>Pseudomonadota</taxon>
        <taxon>Gammaproteobacteria</taxon>
        <taxon>Chromatiales</taxon>
        <taxon>Ectothiorhodospiraceae</taxon>
        <taxon>Spiribacter</taxon>
    </lineage>
</organism>
<feature type="compositionally biased region" description="Basic residues" evidence="1">
    <location>
        <begin position="139"/>
        <end position="148"/>
    </location>
</feature>
<sequence>MNNADIKTLLTSRTPRARLEAHKEYWGDTPHPEIQGHLETVERLLASKPASSKAILILAKLDSLRLLKGWNTDPDTIRGERQLQGASAGGKAKAYWSHRKAELQAAVDAEHRKNPKLGIKELRKRVAEQDGYPSESTLKRHTVNPRTK</sequence>
<protein>
    <submittedName>
        <fullName evidence="2">Uncharacterized protein</fullName>
    </submittedName>
</protein>
<evidence type="ECO:0000313" key="3">
    <source>
        <dbReference type="Proteomes" id="UP000433788"/>
    </source>
</evidence>
<dbReference type="Proteomes" id="UP000433788">
    <property type="component" value="Unassembled WGS sequence"/>
</dbReference>
<dbReference type="AlphaFoldDB" id="A0A6N7QQ26"/>
<name>A0A6N7QQ26_9GAMM</name>
<reference evidence="2 3" key="1">
    <citation type="submission" date="2019-11" db="EMBL/GenBank/DDBJ databases">
        <authorList>
            <person name="Zhang X.Y."/>
        </authorList>
    </citation>
    <scope>NUCLEOTIDE SEQUENCE [LARGE SCALE GENOMIC DNA]</scope>
    <source>
        <strain evidence="2 3">C176</strain>
    </source>
</reference>
<evidence type="ECO:0000313" key="2">
    <source>
        <dbReference type="EMBL" id="MRH77800.1"/>
    </source>
</evidence>
<keyword evidence="3" id="KW-1185">Reference proteome</keyword>
<accession>A0A6N7QQ26</accession>
<feature type="region of interest" description="Disordered" evidence="1">
    <location>
        <begin position="125"/>
        <end position="148"/>
    </location>
</feature>
<dbReference type="EMBL" id="WJPP01000002">
    <property type="protein sequence ID" value="MRH77800.1"/>
    <property type="molecule type" value="Genomic_DNA"/>
</dbReference>
<gene>
    <name evidence="2" type="ORF">GH984_03700</name>
</gene>